<feature type="compositionally biased region" description="Polar residues" evidence="1">
    <location>
        <begin position="156"/>
        <end position="176"/>
    </location>
</feature>
<feature type="compositionally biased region" description="Basic and acidic residues" evidence="1">
    <location>
        <begin position="177"/>
        <end position="186"/>
    </location>
</feature>
<feature type="compositionally biased region" description="Polar residues" evidence="1">
    <location>
        <begin position="188"/>
        <end position="199"/>
    </location>
</feature>
<proteinExistence type="predicted"/>
<dbReference type="GO" id="GO:0005829">
    <property type="term" value="C:cytosol"/>
    <property type="evidence" value="ECO:0007669"/>
    <property type="project" value="TreeGrafter"/>
</dbReference>
<feature type="region of interest" description="Disordered" evidence="1">
    <location>
        <begin position="25"/>
        <end position="70"/>
    </location>
</feature>
<dbReference type="InterPro" id="IPR051367">
    <property type="entry name" value="mRNA_TranslReg/HistoneTransl"/>
</dbReference>
<dbReference type="Gene3D" id="1.25.40.180">
    <property type="match status" value="1"/>
</dbReference>
<dbReference type="GO" id="GO:0006446">
    <property type="term" value="P:regulation of translational initiation"/>
    <property type="evidence" value="ECO:0007669"/>
    <property type="project" value="TreeGrafter"/>
</dbReference>
<name>A0A915BE27_PARUN</name>
<dbReference type="GO" id="GO:0008494">
    <property type="term" value="F:translation activator activity"/>
    <property type="evidence" value="ECO:0007669"/>
    <property type="project" value="TreeGrafter"/>
</dbReference>
<reference evidence="3" key="1">
    <citation type="submission" date="2022-11" db="UniProtKB">
        <authorList>
            <consortium name="WormBaseParasite"/>
        </authorList>
    </citation>
    <scope>IDENTIFICATION</scope>
</reference>
<evidence type="ECO:0000313" key="3">
    <source>
        <dbReference type="WBParaSite" id="PgR036_g057_t07"/>
    </source>
</evidence>
<protein>
    <submittedName>
        <fullName evidence="3">MIF4G domain-containing protein</fullName>
    </submittedName>
</protein>
<evidence type="ECO:0000313" key="2">
    <source>
        <dbReference type="Proteomes" id="UP000887569"/>
    </source>
</evidence>
<accession>A0A915BE27</accession>
<organism evidence="2 3">
    <name type="scientific">Parascaris univalens</name>
    <name type="common">Nematode worm</name>
    <dbReference type="NCBI Taxonomy" id="6257"/>
    <lineage>
        <taxon>Eukaryota</taxon>
        <taxon>Metazoa</taxon>
        <taxon>Ecdysozoa</taxon>
        <taxon>Nematoda</taxon>
        <taxon>Chromadorea</taxon>
        <taxon>Rhabditida</taxon>
        <taxon>Spirurina</taxon>
        <taxon>Ascaridomorpha</taxon>
        <taxon>Ascaridoidea</taxon>
        <taxon>Ascarididae</taxon>
        <taxon>Parascaris</taxon>
    </lineage>
</organism>
<dbReference type="WBParaSite" id="PgR036_g057_t07">
    <property type="protein sequence ID" value="PgR036_g057_t07"/>
    <property type="gene ID" value="PgR036_g057"/>
</dbReference>
<dbReference type="PANTHER" id="PTHR23254">
    <property type="entry name" value="EIF4G DOMAIN PROTEIN"/>
    <property type="match status" value="1"/>
</dbReference>
<feature type="compositionally biased region" description="Low complexity" evidence="1">
    <location>
        <begin position="121"/>
        <end position="134"/>
    </location>
</feature>
<evidence type="ECO:0000256" key="1">
    <source>
        <dbReference type="SAM" id="MobiDB-lite"/>
    </source>
</evidence>
<dbReference type="Proteomes" id="UP000887569">
    <property type="component" value="Unplaced"/>
</dbReference>
<sequence>MLNDVILCGRKAGIVDTTMNNSSIVTQSGDRRTKKPSNRPAMQIYRPPGLRSGEDATNTKPTPTAGAKQLKKDIIKRHSEENSNESGKCAVVNTLNGCTRKSGDDSDGSLPRADSALSNESTTSSQDSQRSQNSRRQHLGDSSVPPYKQHLKRSTNRISPASSPKATVNGMNAKSGNEQRTRKEGTPYKNNPNTNSSNQKDAKRKALTPKQIEELAAGLRKLDLAKENSLIEQFITSDFDGEESGAAVGQMLVQYSIEENRQAGKAIARIAAQLLDSGAAQCFHQGTVTALVHYFECRDRLRIDHFRVWIAFLNFVSDLYANVGYIYEGELVNLVFRIFDYLLKAPVLETLKIEELESLIGCLLSVGYDLERQCPEQLAILKDLIRDAFVEVQEPWARKMILLLMELGASGWKLPPEANEYYFQQTNS</sequence>
<dbReference type="AlphaFoldDB" id="A0A915BE27"/>
<keyword evidence="2" id="KW-1185">Reference proteome</keyword>
<dbReference type="PANTHER" id="PTHR23254:SF16">
    <property type="entry name" value="CBP80_20-DEPENDENT TRANSLATION INITIATION FACTOR"/>
    <property type="match status" value="1"/>
</dbReference>
<feature type="region of interest" description="Disordered" evidence="1">
    <location>
        <begin position="100"/>
        <end position="207"/>
    </location>
</feature>